<dbReference type="SUPFAM" id="SSF47459">
    <property type="entry name" value="HLH, helix-loop-helix DNA-binding domain"/>
    <property type="match status" value="1"/>
</dbReference>
<evidence type="ECO:0000256" key="2">
    <source>
        <dbReference type="ARBA" id="ARBA00023015"/>
    </source>
</evidence>
<organism evidence="7 8">
    <name type="scientific">Striga asiatica</name>
    <name type="common">Asiatic witchweed</name>
    <name type="synonym">Buchnera asiatica</name>
    <dbReference type="NCBI Taxonomy" id="4170"/>
    <lineage>
        <taxon>Eukaryota</taxon>
        <taxon>Viridiplantae</taxon>
        <taxon>Streptophyta</taxon>
        <taxon>Embryophyta</taxon>
        <taxon>Tracheophyta</taxon>
        <taxon>Spermatophyta</taxon>
        <taxon>Magnoliopsida</taxon>
        <taxon>eudicotyledons</taxon>
        <taxon>Gunneridae</taxon>
        <taxon>Pentapetalae</taxon>
        <taxon>asterids</taxon>
        <taxon>lamiids</taxon>
        <taxon>Lamiales</taxon>
        <taxon>Orobanchaceae</taxon>
        <taxon>Buchnereae</taxon>
        <taxon>Striga</taxon>
    </lineage>
</organism>
<keyword evidence="3" id="KW-0804">Transcription</keyword>
<evidence type="ECO:0000259" key="6">
    <source>
        <dbReference type="Pfam" id="PF26576"/>
    </source>
</evidence>
<dbReference type="Proteomes" id="UP000325081">
    <property type="component" value="Unassembled WGS sequence"/>
</dbReference>
<dbReference type="PANTHER" id="PTHR33124">
    <property type="entry name" value="TRANSCRIPTION FACTOR IBH1-LIKE 1"/>
    <property type="match status" value="1"/>
</dbReference>
<sequence>MKKTSSNPSSIEARLAFNFLRAIKKITSSPRKPSSAHKAKRPSEIRAAAYASMASVAGPNKAWSRALLRNIKNRRRQRAQRDPARNNGGPEKDLRELVPGGKSLDMAKLLNETGHYIKCLRAQVEVMRKIVDYSSSSSSK</sequence>
<evidence type="ECO:0000313" key="7">
    <source>
        <dbReference type="EMBL" id="GER54574.1"/>
    </source>
</evidence>
<dbReference type="AlphaFoldDB" id="A0A5A7RDU8"/>
<protein>
    <submittedName>
        <fullName evidence="7">Transcription factor</fullName>
    </submittedName>
</protein>
<proteinExistence type="predicted"/>
<feature type="compositionally biased region" description="Basic and acidic residues" evidence="5">
    <location>
        <begin position="79"/>
        <end position="96"/>
    </location>
</feature>
<comment type="caution">
    <text evidence="7">The sequence shown here is derived from an EMBL/GenBank/DDBJ whole genome shotgun (WGS) entry which is preliminary data.</text>
</comment>
<dbReference type="PANTHER" id="PTHR33124:SF40">
    <property type="entry name" value="TRANSCRIPTION FACTOR IBH1"/>
    <property type="match status" value="1"/>
</dbReference>
<dbReference type="EMBL" id="BKCP01011292">
    <property type="protein sequence ID" value="GER54574.1"/>
    <property type="molecule type" value="Genomic_DNA"/>
</dbReference>
<gene>
    <name evidence="7" type="ORF">STAS_32180</name>
</gene>
<dbReference type="InterPro" id="IPR036638">
    <property type="entry name" value="HLH_DNA-bd_sf"/>
</dbReference>
<evidence type="ECO:0000256" key="5">
    <source>
        <dbReference type="SAM" id="MobiDB-lite"/>
    </source>
</evidence>
<keyword evidence="4" id="KW-0539">Nucleus</keyword>
<dbReference type="OrthoDB" id="786845at2759"/>
<dbReference type="Pfam" id="PF26576">
    <property type="entry name" value="IBH1_N"/>
    <property type="match status" value="1"/>
</dbReference>
<dbReference type="InterPro" id="IPR044660">
    <property type="entry name" value="IBH1-like"/>
</dbReference>
<evidence type="ECO:0000256" key="4">
    <source>
        <dbReference type="ARBA" id="ARBA00023242"/>
    </source>
</evidence>
<reference evidence="8" key="1">
    <citation type="journal article" date="2019" name="Curr. Biol.">
        <title>Genome Sequence of Striga asiatica Provides Insight into the Evolution of Plant Parasitism.</title>
        <authorList>
            <person name="Yoshida S."/>
            <person name="Kim S."/>
            <person name="Wafula E.K."/>
            <person name="Tanskanen J."/>
            <person name="Kim Y.M."/>
            <person name="Honaas L."/>
            <person name="Yang Z."/>
            <person name="Spallek T."/>
            <person name="Conn C.E."/>
            <person name="Ichihashi Y."/>
            <person name="Cheong K."/>
            <person name="Cui S."/>
            <person name="Der J.P."/>
            <person name="Gundlach H."/>
            <person name="Jiao Y."/>
            <person name="Hori C."/>
            <person name="Ishida J.K."/>
            <person name="Kasahara H."/>
            <person name="Kiba T."/>
            <person name="Kim M.S."/>
            <person name="Koo N."/>
            <person name="Laohavisit A."/>
            <person name="Lee Y.H."/>
            <person name="Lumba S."/>
            <person name="McCourt P."/>
            <person name="Mortimer J.C."/>
            <person name="Mutuku J.M."/>
            <person name="Nomura T."/>
            <person name="Sasaki-Sekimoto Y."/>
            <person name="Seto Y."/>
            <person name="Wang Y."/>
            <person name="Wakatake T."/>
            <person name="Sakakibara H."/>
            <person name="Demura T."/>
            <person name="Yamaguchi S."/>
            <person name="Yoneyama K."/>
            <person name="Manabe R.I."/>
            <person name="Nelson D.C."/>
            <person name="Schulman A.H."/>
            <person name="Timko M.P."/>
            <person name="dePamphilis C.W."/>
            <person name="Choi D."/>
            <person name="Shirasu K."/>
        </authorList>
    </citation>
    <scope>NUCLEOTIDE SEQUENCE [LARGE SCALE GENOMIC DNA]</scope>
    <source>
        <strain evidence="8">cv. UVA1</strain>
    </source>
</reference>
<feature type="region of interest" description="Disordered" evidence="5">
    <location>
        <begin position="70"/>
        <end position="98"/>
    </location>
</feature>
<comment type="subcellular location">
    <subcellularLocation>
        <location evidence="1">Nucleus</location>
    </subcellularLocation>
</comment>
<keyword evidence="2" id="KW-0805">Transcription regulation</keyword>
<dbReference type="GO" id="GO:0046983">
    <property type="term" value="F:protein dimerization activity"/>
    <property type="evidence" value="ECO:0007669"/>
    <property type="project" value="InterPro"/>
</dbReference>
<evidence type="ECO:0000256" key="1">
    <source>
        <dbReference type="ARBA" id="ARBA00004123"/>
    </source>
</evidence>
<name>A0A5A7RDU8_STRAF</name>
<feature type="domain" description="IBH1-like N-terminal" evidence="6">
    <location>
        <begin position="18"/>
        <end position="74"/>
    </location>
</feature>
<accession>A0A5A7RDU8</accession>
<keyword evidence="8" id="KW-1185">Reference proteome</keyword>
<dbReference type="GO" id="GO:0006355">
    <property type="term" value="P:regulation of DNA-templated transcription"/>
    <property type="evidence" value="ECO:0007669"/>
    <property type="project" value="InterPro"/>
</dbReference>
<evidence type="ECO:0000256" key="3">
    <source>
        <dbReference type="ARBA" id="ARBA00023163"/>
    </source>
</evidence>
<dbReference type="InterPro" id="IPR059002">
    <property type="entry name" value="IBH1_N"/>
</dbReference>
<dbReference type="GO" id="GO:0005634">
    <property type="term" value="C:nucleus"/>
    <property type="evidence" value="ECO:0007669"/>
    <property type="project" value="UniProtKB-SubCell"/>
</dbReference>
<evidence type="ECO:0000313" key="8">
    <source>
        <dbReference type="Proteomes" id="UP000325081"/>
    </source>
</evidence>